<evidence type="ECO:0000313" key="1">
    <source>
        <dbReference type="EMBL" id="GAA3776242.1"/>
    </source>
</evidence>
<accession>A0ABP7GX68</accession>
<sequence>MSAVPTDADRAEIVDLVQRSQLRGIEFHEVSVRRLEVNKQSEESTESVEISLTVQHRRDSDSFGVLFSCTALPYKGEISVAVAAEYDMTDGETPGERTVKAFANEVAVMTLFPYVREAVSTGSVRVFGKPVTLPVLERGQVAFDLDEDASE</sequence>
<dbReference type="RefSeq" id="WP_344785016.1">
    <property type="nucleotide sequence ID" value="NZ_BAABAF010000011.1"/>
</dbReference>
<gene>
    <name evidence="1" type="ORF">GCM10022240_29720</name>
</gene>
<evidence type="ECO:0000313" key="2">
    <source>
        <dbReference type="Proteomes" id="UP001500540"/>
    </source>
</evidence>
<proteinExistence type="predicted"/>
<organism evidence="1 2">
    <name type="scientific">Microbacterium kribbense</name>
    <dbReference type="NCBI Taxonomy" id="433645"/>
    <lineage>
        <taxon>Bacteria</taxon>
        <taxon>Bacillati</taxon>
        <taxon>Actinomycetota</taxon>
        <taxon>Actinomycetes</taxon>
        <taxon>Micrococcales</taxon>
        <taxon>Microbacteriaceae</taxon>
        <taxon>Microbacterium</taxon>
    </lineage>
</organism>
<dbReference type="Gene3D" id="3.10.420.10">
    <property type="entry name" value="SecB-like"/>
    <property type="match status" value="1"/>
</dbReference>
<dbReference type="Proteomes" id="UP001500540">
    <property type="component" value="Unassembled WGS sequence"/>
</dbReference>
<dbReference type="SUPFAM" id="SSF54611">
    <property type="entry name" value="SecB-like"/>
    <property type="match status" value="1"/>
</dbReference>
<dbReference type="InterPro" id="IPR035958">
    <property type="entry name" value="SecB-like_sf"/>
</dbReference>
<dbReference type="EMBL" id="BAABAF010000011">
    <property type="protein sequence ID" value="GAA3776242.1"/>
    <property type="molecule type" value="Genomic_DNA"/>
</dbReference>
<comment type="caution">
    <text evidence="1">The sequence shown here is derived from an EMBL/GenBank/DDBJ whole genome shotgun (WGS) entry which is preliminary data.</text>
</comment>
<keyword evidence="2" id="KW-1185">Reference proteome</keyword>
<name>A0ABP7GX68_9MICO</name>
<protein>
    <recommendedName>
        <fullName evidence="3">Preprotein translocase subunit SecB</fullName>
    </recommendedName>
</protein>
<reference evidence="2" key="1">
    <citation type="journal article" date="2019" name="Int. J. Syst. Evol. Microbiol.">
        <title>The Global Catalogue of Microorganisms (GCM) 10K type strain sequencing project: providing services to taxonomists for standard genome sequencing and annotation.</title>
        <authorList>
            <consortium name="The Broad Institute Genomics Platform"/>
            <consortium name="The Broad Institute Genome Sequencing Center for Infectious Disease"/>
            <person name="Wu L."/>
            <person name="Ma J."/>
        </authorList>
    </citation>
    <scope>NUCLEOTIDE SEQUENCE [LARGE SCALE GENOMIC DNA]</scope>
    <source>
        <strain evidence="2">JCM 16950</strain>
    </source>
</reference>
<evidence type="ECO:0008006" key="3">
    <source>
        <dbReference type="Google" id="ProtNLM"/>
    </source>
</evidence>